<evidence type="ECO:0000259" key="1">
    <source>
        <dbReference type="Pfam" id="PF19889"/>
    </source>
</evidence>
<proteinExistence type="predicted"/>
<accession>A0A0F9IJI8</accession>
<sequence>MSVVWTPELVEERLKEAWVTLGGLPDREYAMLTNSGSCWPDMLRDWQDVYAQAVARGAYEAMEEPRFPPTADAIDRMDESLPWLTCLDQHARRLVLLRIRGREWYVLAGYLHRSESTAKRRYYKALEVIRKKLASGGKFFDLHCRSNNVKG</sequence>
<gene>
    <name evidence="2" type="ORF">LCGC14_1572060</name>
</gene>
<reference evidence="2" key="1">
    <citation type="journal article" date="2015" name="Nature">
        <title>Complex archaea that bridge the gap between prokaryotes and eukaryotes.</title>
        <authorList>
            <person name="Spang A."/>
            <person name="Saw J.H."/>
            <person name="Jorgensen S.L."/>
            <person name="Zaremba-Niedzwiedzka K."/>
            <person name="Martijn J."/>
            <person name="Lind A.E."/>
            <person name="van Eijk R."/>
            <person name="Schleper C."/>
            <person name="Guy L."/>
            <person name="Ettema T.J."/>
        </authorList>
    </citation>
    <scope>NUCLEOTIDE SEQUENCE</scope>
</reference>
<feature type="domain" description="DUF6362" evidence="1">
    <location>
        <begin position="34"/>
        <end position="129"/>
    </location>
</feature>
<dbReference type="AlphaFoldDB" id="A0A0F9IJI8"/>
<dbReference type="Pfam" id="PF19889">
    <property type="entry name" value="DUF6362"/>
    <property type="match status" value="1"/>
</dbReference>
<dbReference type="EMBL" id="LAZR01012271">
    <property type="protein sequence ID" value="KKM27702.1"/>
    <property type="molecule type" value="Genomic_DNA"/>
</dbReference>
<protein>
    <recommendedName>
        <fullName evidence="1">DUF6362 domain-containing protein</fullName>
    </recommendedName>
</protein>
<comment type="caution">
    <text evidence="2">The sequence shown here is derived from an EMBL/GenBank/DDBJ whole genome shotgun (WGS) entry which is preliminary data.</text>
</comment>
<dbReference type="InterPro" id="IPR045942">
    <property type="entry name" value="DUF6362"/>
</dbReference>
<organism evidence="2">
    <name type="scientific">marine sediment metagenome</name>
    <dbReference type="NCBI Taxonomy" id="412755"/>
    <lineage>
        <taxon>unclassified sequences</taxon>
        <taxon>metagenomes</taxon>
        <taxon>ecological metagenomes</taxon>
    </lineage>
</organism>
<name>A0A0F9IJI8_9ZZZZ</name>
<evidence type="ECO:0000313" key="2">
    <source>
        <dbReference type="EMBL" id="KKM27702.1"/>
    </source>
</evidence>